<feature type="compositionally biased region" description="Low complexity" evidence="11">
    <location>
        <begin position="278"/>
        <end position="291"/>
    </location>
</feature>
<dbReference type="InterPro" id="IPR036747">
    <property type="entry name" value="ASF1-like_sf"/>
</dbReference>
<sequence>MSVVSLLGVRVINNPASFTAPYEFEITFECLEQLQKDLEWKLTYVGSATSSEHDQELDSLLVGPIPVGVNKFIFEADPPDLKRIPTSEILGVTVILLTCSYDGREFVRVGYYVNNEYDSEELNNEPPSKPIIERIRRNVLAEKPRVTRFAIKWDSEDSAPAEYPPDQPEADVLDDDGTAYGAEELELEEALRRELEEVEEKPQSASAPGEDHEMGDAGEPGAAIKDEDGDDNDNDSDAGSEDLEADSSGSDDDDEDDEGDDDVEMGDDTEQKGDSSNQAKQPPVDQRQQQQTEVMVH</sequence>
<keyword evidence="13" id="KW-1185">Reference proteome</keyword>
<dbReference type="GO" id="GO:0006337">
    <property type="term" value="P:nucleosome disassembly"/>
    <property type="evidence" value="ECO:0007669"/>
    <property type="project" value="InterPro"/>
</dbReference>
<dbReference type="GO" id="GO:0000785">
    <property type="term" value="C:chromatin"/>
    <property type="evidence" value="ECO:0007669"/>
    <property type="project" value="TreeGrafter"/>
</dbReference>
<gene>
    <name evidence="12" type="ORF">ACJ73_02024</name>
</gene>
<dbReference type="SUPFAM" id="SSF101546">
    <property type="entry name" value="ASF1-like"/>
    <property type="match status" value="1"/>
</dbReference>
<keyword evidence="5" id="KW-0156">Chromatin regulator</keyword>
<reference evidence="12 13" key="1">
    <citation type="submission" date="2015-08" db="EMBL/GenBank/DDBJ databases">
        <title>Emmonsia species relationships and genome sequence.</title>
        <authorList>
            <person name="Cuomo C.A."/>
            <person name="Schwartz I.S."/>
            <person name="Kenyon C."/>
            <person name="De Hoog G.S."/>
            <person name="Govender N.P."/>
            <person name="Botha A."/>
            <person name="Moreno L."/>
            <person name="De Vries M."/>
            <person name="Munoz J.F."/>
            <person name="Stielow J.B."/>
        </authorList>
    </citation>
    <scope>NUCLEOTIDE SEQUENCE [LARGE SCALE GENOMIC DNA]</scope>
    <source>
        <strain evidence="12 13">EI222</strain>
    </source>
</reference>
<evidence type="ECO:0000313" key="12">
    <source>
        <dbReference type="EMBL" id="OJD26600.1"/>
    </source>
</evidence>
<dbReference type="Gene3D" id="2.60.40.1490">
    <property type="entry name" value="Histone chaperone ASF1-like"/>
    <property type="match status" value="1"/>
</dbReference>
<dbReference type="PANTHER" id="PTHR12040">
    <property type="entry name" value="ANTI-SILENCING PROTEIN 1"/>
    <property type="match status" value="1"/>
</dbReference>
<evidence type="ECO:0000256" key="8">
    <source>
        <dbReference type="ARBA" id="ARBA00023186"/>
    </source>
</evidence>
<comment type="similarity">
    <text evidence="3 10">Belongs to the ASF1 family.</text>
</comment>
<evidence type="ECO:0000256" key="10">
    <source>
        <dbReference type="PIRNR" id="PIRNR037759"/>
    </source>
</evidence>
<dbReference type="GO" id="GO:0005634">
    <property type="term" value="C:nucleus"/>
    <property type="evidence" value="ECO:0007669"/>
    <property type="project" value="UniProtKB-SubCell"/>
</dbReference>
<keyword evidence="8" id="KW-0143">Chaperone</keyword>
<evidence type="ECO:0000256" key="2">
    <source>
        <dbReference type="ARBA" id="ARBA00004123"/>
    </source>
</evidence>
<evidence type="ECO:0000256" key="5">
    <source>
        <dbReference type="ARBA" id="ARBA00022853"/>
    </source>
</evidence>
<dbReference type="InterPro" id="IPR017282">
    <property type="entry name" value="Hist_deposition_Asf1"/>
</dbReference>
<comment type="subcellular location">
    <subcellularLocation>
        <location evidence="2 10">Nucleus</location>
    </subcellularLocation>
</comment>
<organism evidence="12 13">
    <name type="scientific">Blastomyces percursus</name>
    <dbReference type="NCBI Taxonomy" id="1658174"/>
    <lineage>
        <taxon>Eukaryota</taxon>
        <taxon>Fungi</taxon>
        <taxon>Dikarya</taxon>
        <taxon>Ascomycota</taxon>
        <taxon>Pezizomycotina</taxon>
        <taxon>Eurotiomycetes</taxon>
        <taxon>Eurotiomycetidae</taxon>
        <taxon>Onygenales</taxon>
        <taxon>Ajellomycetaceae</taxon>
        <taxon>Blastomyces</taxon>
    </lineage>
</organism>
<dbReference type="EMBL" id="LGTZ01000202">
    <property type="protein sequence ID" value="OJD26600.1"/>
    <property type="molecule type" value="Genomic_DNA"/>
</dbReference>
<keyword evidence="6" id="KW-0805">Transcription regulation</keyword>
<name>A0A1J9QDQ7_9EURO</name>
<dbReference type="AlphaFoldDB" id="A0A1J9QDQ7"/>
<dbReference type="GO" id="GO:0042393">
    <property type="term" value="F:histone binding"/>
    <property type="evidence" value="ECO:0007669"/>
    <property type="project" value="InterPro"/>
</dbReference>
<dbReference type="FunFam" id="2.60.40.1490:FF:000001">
    <property type="entry name" value="Histone chaperone ASF1"/>
    <property type="match status" value="1"/>
</dbReference>
<dbReference type="PIRSF" id="PIRSF037759">
    <property type="entry name" value="Histone_Asf1"/>
    <property type="match status" value="1"/>
</dbReference>
<evidence type="ECO:0000313" key="13">
    <source>
        <dbReference type="Proteomes" id="UP000242791"/>
    </source>
</evidence>
<dbReference type="VEuPathDB" id="FungiDB:ACJ73_02024"/>
<comment type="subunit">
    <text evidence="4">Interacts with histone H3 and histone H4.</text>
</comment>
<evidence type="ECO:0000256" key="6">
    <source>
        <dbReference type="ARBA" id="ARBA00023015"/>
    </source>
</evidence>
<evidence type="ECO:0000256" key="9">
    <source>
        <dbReference type="ARBA" id="ARBA00023242"/>
    </source>
</evidence>
<evidence type="ECO:0000256" key="7">
    <source>
        <dbReference type="ARBA" id="ARBA00023163"/>
    </source>
</evidence>
<proteinExistence type="inferred from homology"/>
<comment type="function">
    <text evidence="1 10">Histone chaperone that facilitates histone deposition and histone exchange and removal during nucleosome assembly and disassembly.</text>
</comment>
<evidence type="ECO:0000256" key="4">
    <source>
        <dbReference type="ARBA" id="ARBA00011705"/>
    </source>
</evidence>
<keyword evidence="9" id="KW-0539">Nucleus</keyword>
<keyword evidence="7" id="KW-0804">Transcription</keyword>
<dbReference type="GO" id="GO:0006335">
    <property type="term" value="P:DNA replication-dependent chromatin assembly"/>
    <property type="evidence" value="ECO:0007669"/>
    <property type="project" value="TreeGrafter"/>
</dbReference>
<feature type="region of interest" description="Disordered" evidence="11">
    <location>
        <begin position="193"/>
        <end position="297"/>
    </location>
</feature>
<accession>A0A1J9QDQ7</accession>
<dbReference type="InterPro" id="IPR006818">
    <property type="entry name" value="ASF1-like"/>
</dbReference>
<dbReference type="STRING" id="1658174.A0A1J9QDQ7"/>
<dbReference type="GO" id="GO:0006334">
    <property type="term" value="P:nucleosome assembly"/>
    <property type="evidence" value="ECO:0007669"/>
    <property type="project" value="InterPro"/>
</dbReference>
<dbReference type="PANTHER" id="PTHR12040:SF0">
    <property type="entry name" value="HISTONE CHAPERONE ASF1"/>
    <property type="match status" value="1"/>
</dbReference>
<dbReference type="OrthoDB" id="29755at2759"/>
<evidence type="ECO:0000256" key="1">
    <source>
        <dbReference type="ARBA" id="ARBA00003961"/>
    </source>
</evidence>
<comment type="caution">
    <text evidence="12">The sequence shown here is derived from an EMBL/GenBank/DDBJ whole genome shotgun (WGS) entry which is preliminary data.</text>
</comment>
<evidence type="ECO:0000256" key="3">
    <source>
        <dbReference type="ARBA" id="ARBA00006051"/>
    </source>
</evidence>
<dbReference type="Proteomes" id="UP000242791">
    <property type="component" value="Unassembled WGS sequence"/>
</dbReference>
<protein>
    <recommendedName>
        <fullName evidence="10">Histone chaperone</fullName>
    </recommendedName>
</protein>
<dbReference type="Pfam" id="PF04729">
    <property type="entry name" value="ASF1_hist_chap"/>
    <property type="match status" value="1"/>
</dbReference>
<feature type="compositionally biased region" description="Acidic residues" evidence="11">
    <location>
        <begin position="227"/>
        <end position="268"/>
    </location>
</feature>
<evidence type="ECO:0000256" key="11">
    <source>
        <dbReference type="SAM" id="MobiDB-lite"/>
    </source>
</evidence>